<proteinExistence type="predicted"/>
<gene>
    <name evidence="2" type="ORF">HELGO_WM36710</name>
</gene>
<accession>A0A6S6SKR6</accession>
<dbReference type="AlphaFoldDB" id="A0A6S6SKR6"/>
<name>A0A6S6SKR6_9BACT</name>
<reference evidence="2" key="1">
    <citation type="submission" date="2020-01" db="EMBL/GenBank/DDBJ databases">
        <authorList>
            <person name="Meier V. D."/>
            <person name="Meier V D."/>
        </authorList>
    </citation>
    <scope>NUCLEOTIDE SEQUENCE</scope>
    <source>
        <strain evidence="2">HLG_WM_MAG_03</strain>
    </source>
</reference>
<protein>
    <submittedName>
        <fullName evidence="2">Uncharacterized protein</fullName>
    </submittedName>
</protein>
<sequence>MFQKQTKNVQYLKTVITQLNRDINDSIRKKDIETEEIRVKLLALTYSAWSEAQFTQIIYTPNAFTIDEINSMIKIKSIFGKWEKLINLSFEKIETYKYIEKEKNMQKLKDENRNSEIQILCQEFQNHNNLIKEKKDEITYFLKKYIKEPSSIRNKIAHGQWINALDDSEIRAKEPPPNPHLKINFDLTDKLSKLNPLSIMREFEVHTELGQIIRKIIEFKSKGFTSEYDIHMNKIKLRLEETESFTMERKREKLIKVYSSYQKQREN</sequence>
<keyword evidence="1" id="KW-0175">Coiled coil</keyword>
<evidence type="ECO:0000313" key="2">
    <source>
        <dbReference type="EMBL" id="CAA6805756.1"/>
    </source>
</evidence>
<evidence type="ECO:0000256" key="1">
    <source>
        <dbReference type="SAM" id="Coils"/>
    </source>
</evidence>
<dbReference type="EMBL" id="CACVAR010000142">
    <property type="protein sequence ID" value="CAA6805756.1"/>
    <property type="molecule type" value="Genomic_DNA"/>
</dbReference>
<organism evidence="2">
    <name type="scientific">uncultured Sulfurovum sp</name>
    <dbReference type="NCBI Taxonomy" id="269237"/>
    <lineage>
        <taxon>Bacteria</taxon>
        <taxon>Pseudomonadati</taxon>
        <taxon>Campylobacterota</taxon>
        <taxon>Epsilonproteobacteria</taxon>
        <taxon>Campylobacterales</taxon>
        <taxon>Sulfurovaceae</taxon>
        <taxon>Sulfurovum</taxon>
        <taxon>environmental samples</taxon>
    </lineage>
</organism>
<feature type="coiled-coil region" evidence="1">
    <location>
        <begin position="98"/>
        <end position="137"/>
    </location>
</feature>